<evidence type="ECO:0000256" key="2">
    <source>
        <dbReference type="ARBA" id="ARBA00022617"/>
    </source>
</evidence>
<dbReference type="PANTHER" id="PTHR47366">
    <property type="entry name" value="TWO-ON-TWO HEMOGLOBIN-3"/>
    <property type="match status" value="1"/>
</dbReference>
<evidence type="ECO:0000256" key="4">
    <source>
        <dbReference type="ARBA" id="ARBA00023004"/>
    </source>
</evidence>
<comment type="similarity">
    <text evidence="5">Belongs to the truncated hemoglobin family. Group II subfamily.</text>
</comment>
<dbReference type="Gene3D" id="1.10.490.10">
    <property type="entry name" value="Globins"/>
    <property type="match status" value="1"/>
</dbReference>
<keyword evidence="8" id="KW-1185">Reference proteome</keyword>
<keyword evidence="4" id="KW-0408">Iron</keyword>
<evidence type="ECO:0000256" key="6">
    <source>
        <dbReference type="SAM" id="MobiDB-lite"/>
    </source>
</evidence>
<evidence type="ECO:0000313" key="7">
    <source>
        <dbReference type="EMBL" id="GMA36793.1"/>
    </source>
</evidence>
<dbReference type="EMBL" id="BSUN01000001">
    <property type="protein sequence ID" value="GMA36793.1"/>
    <property type="molecule type" value="Genomic_DNA"/>
</dbReference>
<dbReference type="CDD" id="cd14771">
    <property type="entry name" value="TrHb2_Mt-trHbO-like_O"/>
    <property type="match status" value="1"/>
</dbReference>
<dbReference type="InterPro" id="IPR001486">
    <property type="entry name" value="Hemoglobin_trunc"/>
</dbReference>
<protein>
    <submittedName>
        <fullName evidence="7">Globin</fullName>
    </submittedName>
</protein>
<dbReference type="PANTHER" id="PTHR47366:SF1">
    <property type="entry name" value="TWO-ON-TWO HEMOGLOBIN-3"/>
    <property type="match status" value="1"/>
</dbReference>
<dbReference type="InterPro" id="IPR044203">
    <property type="entry name" value="GlbO/GLB3-like"/>
</dbReference>
<evidence type="ECO:0000313" key="8">
    <source>
        <dbReference type="Proteomes" id="UP001157125"/>
    </source>
</evidence>
<feature type="region of interest" description="Disordered" evidence="6">
    <location>
        <begin position="1"/>
        <end position="27"/>
    </location>
</feature>
<accession>A0ABQ6II17</accession>
<dbReference type="Pfam" id="PF01152">
    <property type="entry name" value="Bac_globin"/>
    <property type="match status" value="1"/>
</dbReference>
<evidence type="ECO:0000256" key="5">
    <source>
        <dbReference type="ARBA" id="ARBA00034496"/>
    </source>
</evidence>
<keyword evidence="3" id="KW-0479">Metal-binding</keyword>
<gene>
    <name evidence="7" type="ORF">GCM10025876_29970</name>
</gene>
<name>A0ABQ6II17_9MICO</name>
<organism evidence="7 8">
    <name type="scientific">Demequina litorisediminis</name>
    <dbReference type="NCBI Taxonomy" id="1849022"/>
    <lineage>
        <taxon>Bacteria</taxon>
        <taxon>Bacillati</taxon>
        <taxon>Actinomycetota</taxon>
        <taxon>Actinomycetes</taxon>
        <taxon>Micrococcales</taxon>
        <taxon>Demequinaceae</taxon>
        <taxon>Demequina</taxon>
    </lineage>
</organism>
<keyword evidence="1" id="KW-0813">Transport</keyword>
<evidence type="ECO:0000256" key="1">
    <source>
        <dbReference type="ARBA" id="ARBA00022448"/>
    </source>
</evidence>
<dbReference type="InterPro" id="IPR012292">
    <property type="entry name" value="Globin/Proto"/>
</dbReference>
<feature type="compositionally biased region" description="Polar residues" evidence="6">
    <location>
        <begin position="1"/>
        <end position="25"/>
    </location>
</feature>
<keyword evidence="2" id="KW-0349">Heme</keyword>
<comment type="caution">
    <text evidence="7">The sequence shown here is derived from an EMBL/GenBank/DDBJ whole genome shotgun (WGS) entry which is preliminary data.</text>
</comment>
<reference evidence="8" key="1">
    <citation type="journal article" date="2019" name="Int. J. Syst. Evol. Microbiol.">
        <title>The Global Catalogue of Microorganisms (GCM) 10K type strain sequencing project: providing services to taxonomists for standard genome sequencing and annotation.</title>
        <authorList>
            <consortium name="The Broad Institute Genomics Platform"/>
            <consortium name="The Broad Institute Genome Sequencing Center for Infectious Disease"/>
            <person name="Wu L."/>
            <person name="Ma J."/>
        </authorList>
    </citation>
    <scope>NUCLEOTIDE SEQUENCE [LARGE SCALE GENOMIC DNA]</scope>
    <source>
        <strain evidence="8">NBRC 112299</strain>
    </source>
</reference>
<dbReference type="SUPFAM" id="SSF46458">
    <property type="entry name" value="Globin-like"/>
    <property type="match status" value="1"/>
</dbReference>
<sequence>METESPTDVTQPGMNVGSGPTQDEGQSFFEAIGGHDTFARIVHRFYQGVASDPILGPMYPSHDMEGAEWRLTAFLEQYWGGPTTYSDQRGHPRLRKRHHGFHVNPEARDHWVDLMREAVAEENLSPLHAVTLMDYLERAAHSMINTFEPTPGSAAEEA</sequence>
<evidence type="ECO:0000256" key="3">
    <source>
        <dbReference type="ARBA" id="ARBA00022723"/>
    </source>
</evidence>
<dbReference type="InterPro" id="IPR009050">
    <property type="entry name" value="Globin-like_sf"/>
</dbReference>
<dbReference type="Proteomes" id="UP001157125">
    <property type="component" value="Unassembled WGS sequence"/>
</dbReference>
<proteinExistence type="inferred from homology"/>